<dbReference type="EMBL" id="JAAZSQ010000018">
    <property type="protein sequence ID" value="NKX56000.1"/>
    <property type="molecule type" value="Genomic_DNA"/>
</dbReference>
<dbReference type="RefSeq" id="WP_168487935.1">
    <property type="nucleotide sequence ID" value="NZ_JAAZSQ010000018.1"/>
</dbReference>
<comment type="caution">
    <text evidence="2">The sequence shown here is derived from an EMBL/GenBank/DDBJ whole genome shotgun (WGS) entry which is preliminary data.</text>
</comment>
<feature type="region of interest" description="Disordered" evidence="1">
    <location>
        <begin position="1"/>
        <end position="20"/>
    </location>
</feature>
<evidence type="ECO:0000313" key="2">
    <source>
        <dbReference type="EMBL" id="NKX56000.1"/>
    </source>
</evidence>
<gene>
    <name evidence="2" type="ORF">HGG74_15935</name>
</gene>
<reference evidence="2 3" key="1">
    <citation type="submission" date="2020-04" db="EMBL/GenBank/DDBJ databases">
        <title>Arthrobacter sp. nov.</title>
        <authorList>
            <person name="Liu S."/>
        </authorList>
    </citation>
    <scope>NUCLEOTIDE SEQUENCE [LARGE SCALE GENOMIC DNA]</scope>
    <source>
        <strain evidence="2 3">E918</strain>
    </source>
</reference>
<sequence length="146" mass="15771">MTSGSTYGPGPEWEPGSGQGSGKYFGAGGFNIPEWPVVKIFSGTEVVGINSELFAEKLNREIEKGALAEGMGRIDSRTAAAALDRYSWTHRVEDVIGADLSERAEAGPGKIRMVDDQTTEEIASALVEDPEFRQNIESILGYENDD</sequence>
<organism evidence="2 3">
    <name type="scientific">Arthrobacter mobilis</name>
    <dbReference type="NCBI Taxonomy" id="2724944"/>
    <lineage>
        <taxon>Bacteria</taxon>
        <taxon>Bacillati</taxon>
        <taxon>Actinomycetota</taxon>
        <taxon>Actinomycetes</taxon>
        <taxon>Micrococcales</taxon>
        <taxon>Micrococcaceae</taxon>
        <taxon>Arthrobacter</taxon>
    </lineage>
</organism>
<name>A0A7X6K6U4_9MICC</name>
<proteinExistence type="predicted"/>
<evidence type="ECO:0000256" key="1">
    <source>
        <dbReference type="SAM" id="MobiDB-lite"/>
    </source>
</evidence>
<accession>A0A7X6K6U4</accession>
<dbReference type="Proteomes" id="UP000544090">
    <property type="component" value="Unassembled WGS sequence"/>
</dbReference>
<dbReference type="AlphaFoldDB" id="A0A7X6K6U4"/>
<protein>
    <submittedName>
        <fullName evidence="2">Uncharacterized protein</fullName>
    </submittedName>
</protein>
<keyword evidence="3" id="KW-1185">Reference proteome</keyword>
<evidence type="ECO:0000313" key="3">
    <source>
        <dbReference type="Proteomes" id="UP000544090"/>
    </source>
</evidence>